<dbReference type="eggNOG" id="COG4977">
    <property type="taxonomic scope" value="Bacteria"/>
</dbReference>
<reference evidence="6 7" key="2">
    <citation type="journal article" date="2013" name="PLoS ONE">
        <title>INDIGO - INtegrated Data Warehouse of MIcrobial GenOmes with Examples from the Red Sea Extremophiles.</title>
        <authorList>
            <person name="Alam I."/>
            <person name="Antunes A."/>
            <person name="Kamau A.A."/>
            <person name="Ba Alawi W."/>
            <person name="Kalkatawi M."/>
            <person name="Stingl U."/>
            <person name="Bajic V.B."/>
        </authorList>
    </citation>
    <scope>NUCLEOTIDE SEQUENCE [LARGE SCALE GENOMIC DNA]</scope>
    <source>
        <strain evidence="6 7">E1L3A</strain>
    </source>
</reference>
<comment type="caution">
    <text evidence="6">The sequence shown here is derived from an EMBL/GenBank/DDBJ whole genome shotgun (WGS) entry which is preliminary data.</text>
</comment>
<dbReference type="SMART" id="SM00342">
    <property type="entry name" value="HTH_ARAC"/>
    <property type="match status" value="1"/>
</dbReference>
<dbReference type="Pfam" id="PF02311">
    <property type="entry name" value="AraC_binding"/>
    <property type="match status" value="1"/>
</dbReference>
<gene>
    <name evidence="6" type="primary">mmsR</name>
    <name evidence="6" type="ORF">SSPSH_000892</name>
</gene>
<dbReference type="PROSITE" id="PS00041">
    <property type="entry name" value="HTH_ARAC_FAMILY_1"/>
    <property type="match status" value="1"/>
</dbReference>
<dbReference type="PANTHER" id="PTHR46796:SF7">
    <property type="entry name" value="ARAC FAMILY TRANSCRIPTIONAL REGULATOR"/>
    <property type="match status" value="1"/>
</dbReference>
<dbReference type="STRING" id="1033802.SSPSH_000892"/>
<dbReference type="InterPro" id="IPR003313">
    <property type="entry name" value="AraC-bd"/>
</dbReference>
<evidence type="ECO:0000313" key="7">
    <source>
        <dbReference type="Proteomes" id="UP000006242"/>
    </source>
</evidence>
<dbReference type="PRINTS" id="PR00032">
    <property type="entry name" value="HTHARAC"/>
</dbReference>
<dbReference type="Pfam" id="PF12833">
    <property type="entry name" value="HTH_18"/>
    <property type="match status" value="1"/>
</dbReference>
<dbReference type="AlphaFoldDB" id="U2G1C4"/>
<protein>
    <submittedName>
        <fullName evidence="6">MmsAB operon regulatory protein</fullName>
    </submittedName>
</protein>
<dbReference type="InterPro" id="IPR037923">
    <property type="entry name" value="HTH-like"/>
</dbReference>
<dbReference type="CDD" id="cd06986">
    <property type="entry name" value="cupin_MmsR-like_N"/>
    <property type="match status" value="1"/>
</dbReference>
<proteinExistence type="predicted"/>
<keyword evidence="1" id="KW-0805">Transcription regulation</keyword>
<keyword evidence="4" id="KW-0804">Transcription</keyword>
<dbReference type="PROSITE" id="PS01124">
    <property type="entry name" value="HTH_ARAC_FAMILY_2"/>
    <property type="match status" value="1"/>
</dbReference>
<dbReference type="RefSeq" id="WP_006913880.1">
    <property type="nucleotide sequence ID" value="NZ_AFNV02000005.1"/>
</dbReference>
<name>U2G1C4_9GAMM</name>
<evidence type="ECO:0000259" key="5">
    <source>
        <dbReference type="PROSITE" id="PS01124"/>
    </source>
</evidence>
<dbReference type="SUPFAM" id="SSF46689">
    <property type="entry name" value="Homeodomain-like"/>
    <property type="match status" value="2"/>
</dbReference>
<evidence type="ECO:0000313" key="6">
    <source>
        <dbReference type="EMBL" id="ERJ20028.1"/>
    </source>
</evidence>
<evidence type="ECO:0000256" key="1">
    <source>
        <dbReference type="ARBA" id="ARBA00023015"/>
    </source>
</evidence>
<keyword evidence="7" id="KW-1185">Reference proteome</keyword>
<sequence length="304" mass="34909">MNLAPRIPAYAGIETSRWPLPETGRRVILPQKLVDEMAANPLCRDCLPHGVGYYPRAAGHRMGRRNPRDHLLIYCLSGAGVARREGRRQAVQAGDVLLLREGERHSYCADRHEPWSIYWAHLGGHAVARFFDEIAAGHDDFVVPVGLHPRLTEDLNLLLTVADRFKSQHFVYAANLLQSILSFMALVHHQHRDRGAALDIDRVQAWLQAHLHERIDLDELVTATSTISRYHFIREYRRQTGQTPMQAFQRLKISRACYLLDITDWNVGEIASDLGYDDPYYFSRLFKKVMGVPPRDYRREHQAG</sequence>
<dbReference type="InterPro" id="IPR020449">
    <property type="entry name" value="Tscrpt_reg_AraC-type_HTH"/>
</dbReference>
<dbReference type="InterPro" id="IPR018062">
    <property type="entry name" value="HTH_AraC-typ_CS"/>
</dbReference>
<reference evidence="6 7" key="1">
    <citation type="journal article" date="2011" name="J. Bacteriol.">
        <title>Genome sequence of Salinisphaera shabanensis, a gammaproteobacterium from the harsh, variable environment of the brine-seawater interface of the Shaban Deep in the Red Sea.</title>
        <authorList>
            <person name="Antunes A."/>
            <person name="Alam I."/>
            <person name="Bajic V.B."/>
            <person name="Stingl U."/>
        </authorList>
    </citation>
    <scope>NUCLEOTIDE SEQUENCE [LARGE SCALE GENOMIC DNA]</scope>
    <source>
        <strain evidence="6 7">E1L3A</strain>
    </source>
</reference>
<accession>U2G1C4</accession>
<dbReference type="GO" id="GO:0003700">
    <property type="term" value="F:DNA-binding transcription factor activity"/>
    <property type="evidence" value="ECO:0007669"/>
    <property type="project" value="InterPro"/>
</dbReference>
<keyword evidence="2" id="KW-0238">DNA-binding</keyword>
<dbReference type="eggNOG" id="COG1917">
    <property type="taxonomic scope" value="Bacteria"/>
</dbReference>
<dbReference type="Gene3D" id="1.10.10.60">
    <property type="entry name" value="Homeodomain-like"/>
    <property type="match status" value="2"/>
</dbReference>
<feature type="domain" description="HTH araC/xylS-type" evidence="5">
    <location>
        <begin position="201"/>
        <end position="300"/>
    </location>
</feature>
<dbReference type="InterPro" id="IPR009057">
    <property type="entry name" value="Homeodomain-like_sf"/>
</dbReference>
<dbReference type="GO" id="GO:0043565">
    <property type="term" value="F:sequence-specific DNA binding"/>
    <property type="evidence" value="ECO:0007669"/>
    <property type="project" value="InterPro"/>
</dbReference>
<dbReference type="PANTHER" id="PTHR46796">
    <property type="entry name" value="HTH-TYPE TRANSCRIPTIONAL ACTIVATOR RHAS-RELATED"/>
    <property type="match status" value="1"/>
</dbReference>
<evidence type="ECO:0000256" key="4">
    <source>
        <dbReference type="ARBA" id="ARBA00023163"/>
    </source>
</evidence>
<dbReference type="InterPro" id="IPR018060">
    <property type="entry name" value="HTH_AraC"/>
</dbReference>
<organism evidence="6 7">
    <name type="scientific">Salinisphaera shabanensis E1L3A</name>
    <dbReference type="NCBI Taxonomy" id="1033802"/>
    <lineage>
        <taxon>Bacteria</taxon>
        <taxon>Pseudomonadati</taxon>
        <taxon>Pseudomonadota</taxon>
        <taxon>Gammaproteobacteria</taxon>
        <taxon>Salinisphaerales</taxon>
        <taxon>Salinisphaeraceae</taxon>
        <taxon>Salinisphaera</taxon>
    </lineage>
</organism>
<dbReference type="SUPFAM" id="SSF51215">
    <property type="entry name" value="Regulatory protein AraC"/>
    <property type="match status" value="1"/>
</dbReference>
<dbReference type="Proteomes" id="UP000006242">
    <property type="component" value="Unassembled WGS sequence"/>
</dbReference>
<evidence type="ECO:0000256" key="3">
    <source>
        <dbReference type="ARBA" id="ARBA00023159"/>
    </source>
</evidence>
<dbReference type="InterPro" id="IPR050204">
    <property type="entry name" value="AraC_XylS_family_regulators"/>
</dbReference>
<evidence type="ECO:0000256" key="2">
    <source>
        <dbReference type="ARBA" id="ARBA00023125"/>
    </source>
</evidence>
<dbReference type="EMBL" id="AFNV02000005">
    <property type="protein sequence ID" value="ERJ20028.1"/>
    <property type="molecule type" value="Genomic_DNA"/>
</dbReference>
<dbReference type="Gene3D" id="2.60.120.280">
    <property type="entry name" value="Regulatory protein AraC"/>
    <property type="match status" value="1"/>
</dbReference>
<keyword evidence="3" id="KW-0010">Activator</keyword>